<comment type="caution">
    <text evidence="5">The sequence shown here is derived from an EMBL/GenBank/DDBJ whole genome shotgun (WGS) entry which is preliminary data.</text>
</comment>
<dbReference type="SUPFAM" id="SSF51126">
    <property type="entry name" value="Pectin lyase-like"/>
    <property type="match status" value="1"/>
</dbReference>
<protein>
    <submittedName>
        <fullName evidence="5">Uncharacterized protein</fullName>
    </submittedName>
</protein>
<evidence type="ECO:0000256" key="2">
    <source>
        <dbReference type="ARBA" id="ARBA00022512"/>
    </source>
</evidence>
<accession>A0A8T2ZPI7</accession>
<sequence>MNSFNLKNYSLIILNIVLFLWTSRFETCHAREGHQWRLKGKFPPAHSVLNVEKERGHGSTAGSSHQHHGRSTMSKFAANNYMLADDTMSTQQEGSSKAFNVLEFGAKGDGKTDDSE</sequence>
<keyword evidence="2" id="KW-0134">Cell wall</keyword>
<keyword evidence="6" id="KW-1185">Reference proteome</keyword>
<organism evidence="5 6">
    <name type="scientific">Populus deltoides</name>
    <name type="common">Eastern poplar</name>
    <name type="synonym">Eastern cottonwood</name>
    <dbReference type="NCBI Taxonomy" id="3696"/>
    <lineage>
        <taxon>Eukaryota</taxon>
        <taxon>Viridiplantae</taxon>
        <taxon>Streptophyta</taxon>
        <taxon>Embryophyta</taxon>
        <taxon>Tracheophyta</taxon>
        <taxon>Spermatophyta</taxon>
        <taxon>Magnoliopsida</taxon>
        <taxon>eudicotyledons</taxon>
        <taxon>Gunneridae</taxon>
        <taxon>Pentapetalae</taxon>
        <taxon>rosids</taxon>
        <taxon>fabids</taxon>
        <taxon>Malpighiales</taxon>
        <taxon>Salicaceae</taxon>
        <taxon>Saliceae</taxon>
        <taxon>Populus</taxon>
    </lineage>
</organism>
<dbReference type="Proteomes" id="UP000807159">
    <property type="component" value="Chromosome 1"/>
</dbReference>
<dbReference type="AlphaFoldDB" id="A0A8T2ZPI7"/>
<feature type="non-terminal residue" evidence="5">
    <location>
        <position position="116"/>
    </location>
</feature>
<evidence type="ECO:0000313" key="5">
    <source>
        <dbReference type="EMBL" id="KAH8519221.1"/>
    </source>
</evidence>
<feature type="region of interest" description="Disordered" evidence="3">
    <location>
        <begin position="87"/>
        <end position="116"/>
    </location>
</feature>
<evidence type="ECO:0000313" key="6">
    <source>
        <dbReference type="Proteomes" id="UP000807159"/>
    </source>
</evidence>
<reference evidence="5" key="1">
    <citation type="journal article" date="2021" name="J. Hered.">
        <title>Genome Assembly of Salicaceae Populus deltoides (Eastern Cottonwood) I-69 Based on Nanopore Sequencing and Hi-C Technologies.</title>
        <authorList>
            <person name="Bai S."/>
            <person name="Wu H."/>
            <person name="Zhang J."/>
            <person name="Pan Z."/>
            <person name="Zhao W."/>
            <person name="Li Z."/>
            <person name="Tong C."/>
        </authorList>
    </citation>
    <scope>NUCLEOTIDE SEQUENCE</scope>
    <source>
        <tissue evidence="5">Leaf</tissue>
    </source>
</reference>
<feature type="signal peptide" evidence="4">
    <location>
        <begin position="1"/>
        <end position="30"/>
    </location>
</feature>
<proteinExistence type="predicted"/>
<name>A0A8T2ZPI7_POPDE</name>
<keyword evidence="2" id="KW-0964">Secreted</keyword>
<evidence type="ECO:0000256" key="3">
    <source>
        <dbReference type="SAM" id="MobiDB-lite"/>
    </source>
</evidence>
<gene>
    <name evidence="5" type="ORF">H0E87_000856</name>
</gene>
<dbReference type="InterPro" id="IPR011050">
    <property type="entry name" value="Pectin_lyase_fold/virulence"/>
</dbReference>
<dbReference type="InterPro" id="IPR012334">
    <property type="entry name" value="Pectin_lyas_fold"/>
</dbReference>
<feature type="compositionally biased region" description="Polar residues" evidence="3">
    <location>
        <begin position="87"/>
        <end position="98"/>
    </location>
</feature>
<feature type="chain" id="PRO_5035929304" evidence="4">
    <location>
        <begin position="31"/>
        <end position="116"/>
    </location>
</feature>
<feature type="compositionally biased region" description="Basic and acidic residues" evidence="3">
    <location>
        <begin position="106"/>
        <end position="116"/>
    </location>
</feature>
<dbReference type="EMBL" id="JACEGQ020000001">
    <property type="protein sequence ID" value="KAH8519221.1"/>
    <property type="molecule type" value="Genomic_DNA"/>
</dbReference>
<evidence type="ECO:0000256" key="1">
    <source>
        <dbReference type="ARBA" id="ARBA00004191"/>
    </source>
</evidence>
<keyword evidence="4" id="KW-0732">Signal</keyword>
<dbReference type="Gene3D" id="2.160.20.10">
    <property type="entry name" value="Single-stranded right-handed beta-helix, Pectin lyase-like"/>
    <property type="match status" value="1"/>
</dbReference>
<comment type="subcellular location">
    <subcellularLocation>
        <location evidence="1">Secreted</location>
        <location evidence="1">Cell wall</location>
    </subcellularLocation>
</comment>
<evidence type="ECO:0000256" key="4">
    <source>
        <dbReference type="SAM" id="SignalP"/>
    </source>
</evidence>